<reference evidence="1 2" key="1">
    <citation type="submission" date="2021-06" db="EMBL/GenBank/DDBJ databases">
        <title>Caerostris extrusa draft genome.</title>
        <authorList>
            <person name="Kono N."/>
            <person name="Arakawa K."/>
        </authorList>
    </citation>
    <scope>NUCLEOTIDE SEQUENCE [LARGE SCALE GENOMIC DNA]</scope>
</reference>
<keyword evidence="2" id="KW-1185">Reference proteome</keyword>
<proteinExistence type="predicted"/>
<protein>
    <submittedName>
        <fullName evidence="1">Uncharacterized protein</fullName>
    </submittedName>
</protein>
<sequence>MENSALERSLIFQQGFQPKSQLLRFHFFSLSLSLSLSFCLSRMTPPGGRTESNDNDSPSNYRVTSKKKIVFVDCQRELSDDYLVLLLFEM</sequence>
<comment type="caution">
    <text evidence="1">The sequence shown here is derived from an EMBL/GenBank/DDBJ whole genome shotgun (WGS) entry which is preliminary data.</text>
</comment>
<accession>A0AAV4U699</accession>
<dbReference type="AlphaFoldDB" id="A0AAV4U699"/>
<evidence type="ECO:0000313" key="2">
    <source>
        <dbReference type="Proteomes" id="UP001054945"/>
    </source>
</evidence>
<dbReference type="EMBL" id="BPLR01012340">
    <property type="protein sequence ID" value="GIY53277.1"/>
    <property type="molecule type" value="Genomic_DNA"/>
</dbReference>
<dbReference type="Proteomes" id="UP001054945">
    <property type="component" value="Unassembled WGS sequence"/>
</dbReference>
<gene>
    <name evidence="1" type="ORF">CEXT_646971</name>
</gene>
<name>A0AAV4U699_CAEEX</name>
<evidence type="ECO:0000313" key="1">
    <source>
        <dbReference type="EMBL" id="GIY53277.1"/>
    </source>
</evidence>
<organism evidence="1 2">
    <name type="scientific">Caerostris extrusa</name>
    <name type="common">Bark spider</name>
    <name type="synonym">Caerostris bankana</name>
    <dbReference type="NCBI Taxonomy" id="172846"/>
    <lineage>
        <taxon>Eukaryota</taxon>
        <taxon>Metazoa</taxon>
        <taxon>Ecdysozoa</taxon>
        <taxon>Arthropoda</taxon>
        <taxon>Chelicerata</taxon>
        <taxon>Arachnida</taxon>
        <taxon>Araneae</taxon>
        <taxon>Araneomorphae</taxon>
        <taxon>Entelegynae</taxon>
        <taxon>Araneoidea</taxon>
        <taxon>Araneidae</taxon>
        <taxon>Caerostris</taxon>
    </lineage>
</organism>